<evidence type="ECO:0000313" key="3">
    <source>
        <dbReference type="Proteomes" id="UP000059680"/>
    </source>
</evidence>
<keyword evidence="3" id="KW-1185">Reference proteome</keyword>
<dbReference type="PaxDb" id="39947-A0A0P0VCW4"/>
<name>A0A0P0VCW4_ORYSJ</name>
<dbReference type="InterPro" id="IPR038765">
    <property type="entry name" value="Papain-like_cys_pep_sf"/>
</dbReference>
<dbReference type="EMBL" id="AP014957">
    <property type="protein sequence ID" value="BAS76205.1"/>
    <property type="molecule type" value="Genomic_DNA"/>
</dbReference>
<reference evidence="2 3" key="2">
    <citation type="journal article" date="2013" name="Plant Cell Physiol.">
        <title>Rice Annotation Project Database (RAP-DB): an integrative and interactive database for rice genomics.</title>
        <authorList>
            <person name="Sakai H."/>
            <person name="Lee S.S."/>
            <person name="Tanaka T."/>
            <person name="Numa H."/>
            <person name="Kim J."/>
            <person name="Kawahara Y."/>
            <person name="Wakimoto H."/>
            <person name="Yang C.C."/>
            <person name="Iwamoto M."/>
            <person name="Abe T."/>
            <person name="Yamada Y."/>
            <person name="Muto A."/>
            <person name="Inokuchi H."/>
            <person name="Ikemura T."/>
            <person name="Matsumoto T."/>
            <person name="Sasaki T."/>
            <person name="Itoh T."/>
        </authorList>
    </citation>
    <scope>NUCLEOTIDE SEQUENCE [LARGE SCALE GENOMIC DNA]</scope>
    <source>
        <strain evidence="3">cv. Nipponbare</strain>
    </source>
</reference>
<dbReference type="FunCoup" id="A0A0P0VCW4">
    <property type="interactions" value="6"/>
</dbReference>
<evidence type="ECO:0000256" key="1">
    <source>
        <dbReference type="SAM" id="MobiDB-lite"/>
    </source>
</evidence>
<reference evidence="3" key="1">
    <citation type="journal article" date="2005" name="Nature">
        <title>The map-based sequence of the rice genome.</title>
        <authorList>
            <consortium name="International rice genome sequencing project (IRGSP)"/>
            <person name="Matsumoto T."/>
            <person name="Wu J."/>
            <person name="Kanamori H."/>
            <person name="Katayose Y."/>
            <person name="Fujisawa M."/>
            <person name="Namiki N."/>
            <person name="Mizuno H."/>
            <person name="Yamamoto K."/>
            <person name="Antonio B.A."/>
            <person name="Baba T."/>
            <person name="Sakata K."/>
            <person name="Nagamura Y."/>
            <person name="Aoki H."/>
            <person name="Arikawa K."/>
            <person name="Arita K."/>
            <person name="Bito T."/>
            <person name="Chiden Y."/>
            <person name="Fujitsuka N."/>
            <person name="Fukunaka R."/>
            <person name="Hamada M."/>
            <person name="Harada C."/>
            <person name="Hayashi A."/>
            <person name="Hijishita S."/>
            <person name="Honda M."/>
            <person name="Hosokawa S."/>
            <person name="Ichikawa Y."/>
            <person name="Idonuma A."/>
            <person name="Iijima M."/>
            <person name="Ikeda M."/>
            <person name="Ikeno M."/>
            <person name="Ito K."/>
            <person name="Ito S."/>
            <person name="Ito T."/>
            <person name="Ito Y."/>
            <person name="Ito Y."/>
            <person name="Iwabuchi A."/>
            <person name="Kamiya K."/>
            <person name="Karasawa W."/>
            <person name="Kurita K."/>
            <person name="Katagiri S."/>
            <person name="Kikuta A."/>
            <person name="Kobayashi H."/>
            <person name="Kobayashi N."/>
            <person name="Machita K."/>
            <person name="Maehara T."/>
            <person name="Masukawa M."/>
            <person name="Mizubayashi T."/>
            <person name="Mukai Y."/>
            <person name="Nagasaki H."/>
            <person name="Nagata Y."/>
            <person name="Naito S."/>
            <person name="Nakashima M."/>
            <person name="Nakama Y."/>
            <person name="Nakamichi Y."/>
            <person name="Nakamura M."/>
            <person name="Meguro A."/>
            <person name="Negishi M."/>
            <person name="Ohta I."/>
            <person name="Ohta T."/>
            <person name="Okamoto M."/>
            <person name="Ono N."/>
            <person name="Saji S."/>
            <person name="Sakaguchi M."/>
            <person name="Sakai K."/>
            <person name="Shibata M."/>
            <person name="Shimokawa T."/>
            <person name="Song J."/>
            <person name="Takazaki Y."/>
            <person name="Terasawa K."/>
            <person name="Tsugane M."/>
            <person name="Tsuji K."/>
            <person name="Ueda S."/>
            <person name="Waki K."/>
            <person name="Yamagata H."/>
            <person name="Yamamoto M."/>
            <person name="Yamamoto S."/>
            <person name="Yamane H."/>
            <person name="Yoshiki S."/>
            <person name="Yoshihara R."/>
            <person name="Yukawa K."/>
            <person name="Zhong H."/>
            <person name="Yano M."/>
            <person name="Yuan Q."/>
            <person name="Ouyang S."/>
            <person name="Liu J."/>
            <person name="Jones K.M."/>
            <person name="Gansberger K."/>
            <person name="Moffat K."/>
            <person name="Hill J."/>
            <person name="Bera J."/>
            <person name="Fadrosh D."/>
            <person name="Jin S."/>
            <person name="Johri S."/>
            <person name="Kim M."/>
            <person name="Overton L."/>
            <person name="Reardon M."/>
            <person name="Tsitrin T."/>
            <person name="Vuong H."/>
            <person name="Weaver B."/>
            <person name="Ciecko A."/>
            <person name="Tallon L."/>
            <person name="Jackson J."/>
            <person name="Pai G."/>
            <person name="Aken S.V."/>
            <person name="Utterback T."/>
            <person name="Reidmuller S."/>
            <person name="Feldblyum T."/>
            <person name="Hsiao J."/>
            <person name="Zismann V."/>
            <person name="Iobst S."/>
            <person name="de Vazeille A.R."/>
            <person name="Buell C.R."/>
            <person name="Ying K."/>
            <person name="Li Y."/>
            <person name="Lu T."/>
            <person name="Huang Y."/>
            <person name="Zhao Q."/>
            <person name="Feng Q."/>
            <person name="Zhang L."/>
            <person name="Zhu J."/>
            <person name="Weng Q."/>
            <person name="Mu J."/>
            <person name="Lu Y."/>
            <person name="Fan D."/>
            <person name="Liu Y."/>
            <person name="Guan J."/>
            <person name="Zhang Y."/>
            <person name="Yu S."/>
            <person name="Liu X."/>
            <person name="Zhang Y."/>
            <person name="Hong G."/>
            <person name="Han B."/>
            <person name="Choisne N."/>
            <person name="Demange N."/>
            <person name="Orjeda G."/>
            <person name="Samain S."/>
            <person name="Cattolico L."/>
            <person name="Pelletier E."/>
            <person name="Couloux A."/>
            <person name="Segurens B."/>
            <person name="Wincker P."/>
            <person name="D'Hont A."/>
            <person name="Scarpelli C."/>
            <person name="Weissenbach J."/>
            <person name="Salanoubat M."/>
            <person name="Quetier F."/>
            <person name="Yu Y."/>
            <person name="Kim H.R."/>
            <person name="Rambo T."/>
            <person name="Currie J."/>
            <person name="Collura K."/>
            <person name="Luo M."/>
            <person name="Yang T."/>
            <person name="Ammiraju J.S.S."/>
            <person name="Engler F."/>
            <person name="Soderlund C."/>
            <person name="Wing R.A."/>
            <person name="Palmer L.E."/>
            <person name="de la Bastide M."/>
            <person name="Spiegel L."/>
            <person name="Nascimento L."/>
            <person name="Zutavern T."/>
            <person name="O'Shaughnessy A."/>
            <person name="Dike S."/>
            <person name="Dedhia N."/>
            <person name="Preston R."/>
            <person name="Balija V."/>
            <person name="McCombie W.R."/>
            <person name="Chow T."/>
            <person name="Chen H."/>
            <person name="Chung M."/>
            <person name="Chen C."/>
            <person name="Shaw J."/>
            <person name="Wu H."/>
            <person name="Hsiao K."/>
            <person name="Chao Y."/>
            <person name="Chu M."/>
            <person name="Cheng C."/>
            <person name="Hour A."/>
            <person name="Lee P."/>
            <person name="Lin S."/>
            <person name="Lin Y."/>
            <person name="Liou J."/>
            <person name="Liu S."/>
            <person name="Hsing Y."/>
            <person name="Raghuvanshi S."/>
            <person name="Mohanty A."/>
            <person name="Bharti A.K."/>
            <person name="Gaur A."/>
            <person name="Gupta V."/>
            <person name="Kumar D."/>
            <person name="Ravi V."/>
            <person name="Vij S."/>
            <person name="Kapur A."/>
            <person name="Khurana P."/>
            <person name="Khurana P."/>
            <person name="Khurana J.P."/>
            <person name="Tyagi A.K."/>
            <person name="Gaikwad K."/>
            <person name="Singh A."/>
            <person name="Dalal V."/>
            <person name="Srivastava S."/>
            <person name="Dixit A."/>
            <person name="Pal A.K."/>
            <person name="Ghazi I.A."/>
            <person name="Yadav M."/>
            <person name="Pandit A."/>
            <person name="Bhargava A."/>
            <person name="Sureshbabu K."/>
            <person name="Batra K."/>
            <person name="Sharma T.R."/>
            <person name="Mohapatra T."/>
            <person name="Singh N.K."/>
            <person name="Messing J."/>
            <person name="Nelson A.B."/>
            <person name="Fuks G."/>
            <person name="Kavchok S."/>
            <person name="Keizer G."/>
            <person name="Linton E."/>
            <person name="Llaca V."/>
            <person name="Song R."/>
            <person name="Tanyolac B."/>
            <person name="Young S."/>
            <person name="Ho-Il K."/>
            <person name="Hahn J.H."/>
            <person name="Sangsakoo G."/>
            <person name="Vanavichit A."/>
            <person name="de Mattos Luiz.A.T."/>
            <person name="Zimmer P.D."/>
            <person name="Malone G."/>
            <person name="Dellagostin O."/>
            <person name="de Oliveira A.C."/>
            <person name="Bevan M."/>
            <person name="Bancroft I."/>
            <person name="Minx P."/>
            <person name="Cordum H."/>
            <person name="Wilson R."/>
            <person name="Cheng Z."/>
            <person name="Jin W."/>
            <person name="Jiang J."/>
            <person name="Leong S.A."/>
            <person name="Iwama H."/>
            <person name="Gojobori T."/>
            <person name="Itoh T."/>
            <person name="Niimura Y."/>
            <person name="Fujii Y."/>
            <person name="Habara T."/>
            <person name="Sakai H."/>
            <person name="Sato Y."/>
            <person name="Wilson G."/>
            <person name="Kumar K."/>
            <person name="McCouch S."/>
            <person name="Juretic N."/>
            <person name="Hoen D."/>
            <person name="Wright S."/>
            <person name="Bruskiewich R."/>
            <person name="Bureau T."/>
            <person name="Miyao A."/>
            <person name="Hirochika H."/>
            <person name="Nishikawa T."/>
            <person name="Kadowaki K."/>
            <person name="Sugiura M."/>
            <person name="Burr B."/>
            <person name="Sasaki T."/>
        </authorList>
    </citation>
    <scope>NUCLEOTIDE SEQUENCE [LARGE SCALE GENOMIC DNA]</scope>
    <source>
        <strain evidence="3">cv. Nipponbare</strain>
    </source>
</reference>
<dbReference type="Gramene" id="Os01t0946800-00">
    <property type="protein sequence ID" value="Os01t0946800-00"/>
    <property type="gene ID" value="Os01g0946800"/>
</dbReference>
<feature type="compositionally biased region" description="Polar residues" evidence="1">
    <location>
        <begin position="403"/>
        <end position="422"/>
    </location>
</feature>
<sequence>MMESSPETLVAMPRVQTSRLGKNPIEVDSDGGEDFHVDYEVGNDVDEGPEHGEIDGLLSVVLRKMKRIIGDYGFNSLLMFDNAYVPNKFASWIANHVDVKSSQIVLKDKVIAINKECVHHILGLPIGGMEFPTDCDAGKSFILSKFGKSALPSVRFFGDMFIRKETLSDDEVITSFLIVAMACFLCPNSSLVPSTKYLTVFENVDELRSYDWSKFVYEWMMTSIKKIQKFNTLGGCWFLWAVLYLDYVEFGDKNVPIGFPRISHWKNNMITLYSDLDKVDEENFGLRPIKDFNDTTYFKVVPPENRINTFRDKLESAIGTMLPAFIKEKIYSMVVSHCSANHIVDSESCEDIAISIMLLLCEHAGSRDGGDPDENLIFDDINPGFQPNYAIDVENEIPCDAHNNGSTNKSVASKANETSFRHTPSHDKELGVNDDSVIVSKSAVRFSLSPNFKKASGPTVSAVAAVRNVANKIKSRLSQLNNDDKRGPLFPDLIDSCEDEAVGYAKSLSCQKEYLNPRYVTSSSSQPGISFHCLDNSPVQVIGINNNEGTSRTHCIQNVKKRRFDDVTNSPDVEYLGHSTFPDCCKVLCTQTDNLYNAKNMLKSNNLDLSSTGGKLPPHGPRRVLVPSRKFSDPYVLSVRRRFPVSDKEKRHYNAICKLSESSKWHSYDAVDIDNVRAKFSSFGQSLMKGGTVLSYVINVFCRVLFNNNHPSNSKRHYFFSSIGELLLTDLSCADLSKVKRSFLGAASARKLHLSDMINNLQTFWDSYDGSSIDFTTLKKVYPCVPKQRSCFLGSQVDAFGQG</sequence>
<organism evidence="2 3">
    <name type="scientific">Oryza sativa subsp. japonica</name>
    <name type="common">Rice</name>
    <dbReference type="NCBI Taxonomy" id="39947"/>
    <lineage>
        <taxon>Eukaryota</taxon>
        <taxon>Viridiplantae</taxon>
        <taxon>Streptophyta</taxon>
        <taxon>Embryophyta</taxon>
        <taxon>Tracheophyta</taxon>
        <taxon>Spermatophyta</taxon>
        <taxon>Magnoliopsida</taxon>
        <taxon>Liliopsida</taxon>
        <taxon>Poales</taxon>
        <taxon>Poaceae</taxon>
        <taxon>BOP clade</taxon>
        <taxon>Oryzoideae</taxon>
        <taxon>Oryzeae</taxon>
        <taxon>Oryzinae</taxon>
        <taxon>Oryza</taxon>
        <taxon>Oryza sativa</taxon>
    </lineage>
</organism>
<evidence type="ECO:0000313" key="2">
    <source>
        <dbReference type="EMBL" id="BAS76205.1"/>
    </source>
</evidence>
<dbReference type="OMA" id="LACWIVK"/>
<dbReference type="SUPFAM" id="SSF54001">
    <property type="entry name" value="Cysteine proteinases"/>
    <property type="match status" value="1"/>
</dbReference>
<gene>
    <name evidence="2" type="ordered locus">Os01g0946800</name>
    <name evidence="2" type="ORF">OSNPB_010946800</name>
</gene>
<dbReference type="Proteomes" id="UP000059680">
    <property type="component" value="Chromosome 1"/>
</dbReference>
<proteinExistence type="predicted"/>
<accession>A0A0P0VCW4</accession>
<dbReference type="AlphaFoldDB" id="A0A0P0VCW4"/>
<dbReference type="PANTHER" id="PTHR34835:SF60">
    <property type="entry name" value="OS10G0490300 PROTEIN"/>
    <property type="match status" value="1"/>
</dbReference>
<dbReference type="InParanoid" id="A0A0P0VCW4"/>
<dbReference type="STRING" id="39947.A0A0P0VCW4"/>
<dbReference type="PANTHER" id="PTHR34835">
    <property type="entry name" value="OS07G0283600 PROTEIN-RELATED"/>
    <property type="match status" value="1"/>
</dbReference>
<reference evidence="2 3" key="3">
    <citation type="journal article" date="2013" name="Rice">
        <title>Improvement of the Oryza sativa Nipponbare reference genome using next generation sequence and optical map data.</title>
        <authorList>
            <person name="Kawahara Y."/>
            <person name="de la Bastide M."/>
            <person name="Hamilton J.P."/>
            <person name="Kanamori H."/>
            <person name="McCombie W.R."/>
            <person name="Ouyang S."/>
            <person name="Schwartz D.C."/>
            <person name="Tanaka T."/>
            <person name="Wu J."/>
            <person name="Zhou S."/>
            <person name="Childs K.L."/>
            <person name="Davidson R.M."/>
            <person name="Lin H."/>
            <person name="Quesada-Ocampo L."/>
            <person name="Vaillancourt B."/>
            <person name="Sakai H."/>
            <person name="Lee S.S."/>
            <person name="Kim J."/>
            <person name="Numa H."/>
            <person name="Itoh T."/>
            <person name="Buell C.R."/>
            <person name="Matsumoto T."/>
        </authorList>
    </citation>
    <scope>NUCLEOTIDE SEQUENCE [LARGE SCALE GENOMIC DNA]</scope>
    <source>
        <strain evidence="3">cv. Nipponbare</strain>
    </source>
</reference>
<feature type="region of interest" description="Disordered" evidence="1">
    <location>
        <begin position="400"/>
        <end position="428"/>
    </location>
</feature>
<protein>
    <submittedName>
        <fullName evidence="2">Os01g0946800 protein</fullName>
    </submittedName>
</protein>